<accession>A0A1I1NLA8</accession>
<evidence type="ECO:0008006" key="3">
    <source>
        <dbReference type="Google" id="ProtNLM"/>
    </source>
</evidence>
<keyword evidence="2" id="KW-1185">Reference proteome</keyword>
<dbReference type="Pfam" id="PF06224">
    <property type="entry name" value="AlkZ-like"/>
    <property type="match status" value="1"/>
</dbReference>
<reference evidence="1 2" key="1">
    <citation type="submission" date="2016-10" db="EMBL/GenBank/DDBJ databases">
        <authorList>
            <person name="de Groot N.N."/>
        </authorList>
    </citation>
    <scope>NUCLEOTIDE SEQUENCE [LARGE SCALE GENOMIC DNA]</scope>
    <source>
        <strain evidence="1 2">DSM 6059</strain>
    </source>
</reference>
<dbReference type="RefSeq" id="WP_091986103.1">
    <property type="nucleotide sequence ID" value="NZ_FOLO01000026.1"/>
</dbReference>
<dbReference type="InterPro" id="IPR009351">
    <property type="entry name" value="AlkZ-like"/>
</dbReference>
<organism evidence="1 2">
    <name type="scientific">Pseudoalteromonas denitrificans DSM 6059</name>
    <dbReference type="NCBI Taxonomy" id="1123010"/>
    <lineage>
        <taxon>Bacteria</taxon>
        <taxon>Pseudomonadati</taxon>
        <taxon>Pseudomonadota</taxon>
        <taxon>Gammaproteobacteria</taxon>
        <taxon>Alteromonadales</taxon>
        <taxon>Pseudoalteromonadaceae</taxon>
        <taxon>Pseudoalteromonas</taxon>
    </lineage>
</organism>
<name>A0A1I1NLA8_9GAMM</name>
<gene>
    <name evidence="1" type="ORF">SAMN02745724_03115</name>
</gene>
<dbReference type="OrthoDB" id="9787207at2"/>
<dbReference type="EMBL" id="FOLO01000026">
    <property type="protein sequence ID" value="SFC98451.1"/>
    <property type="molecule type" value="Genomic_DNA"/>
</dbReference>
<evidence type="ECO:0000313" key="1">
    <source>
        <dbReference type="EMBL" id="SFC98451.1"/>
    </source>
</evidence>
<sequence>MKDNLSLQEAQKVILLSQGVHKSHQLGKGKEVTYQVIEAINYVQIDSISVVERAHHHSIWNRAENYDPIHIAQLLEDKHIFEYWSHAASYLPMKHYRYSLPRKNAITQGDMHWFKKDKKSMSHVLERIKSEGPLQAKDFKDPRESKTGWWDWKPAKKALEQLFMQGDLMVVKRQGFQKVYDLTERVLPSNIDISTPSEEDYLRHLIINYLKANAIGTPGQIAYLLKGIKTSVKKYCMQMEEDGLLISVTVNKQSYFSLPTITHLLEKKLSRNKVKILSPFDNLIIQRKRTQDLFNYEYQIECYVPENKRKIGYFSLPLLWNARFSGRMDVKMDRKVGVLNILNLHLETEEAEEFILDLKKELDKFLSFNNGSCINVIKITSKNTKLADAQVKKFTAILIA</sequence>
<protein>
    <recommendedName>
        <fullName evidence="3">Winged helix-turn-helix domain-containing protein</fullName>
    </recommendedName>
</protein>
<evidence type="ECO:0000313" key="2">
    <source>
        <dbReference type="Proteomes" id="UP000198862"/>
    </source>
</evidence>
<dbReference type="PANTHER" id="PTHR30528:SF0">
    <property type="entry name" value="CYTOPLASMIC PROTEIN"/>
    <property type="match status" value="1"/>
</dbReference>
<dbReference type="PANTHER" id="PTHR30528">
    <property type="entry name" value="CYTOPLASMIC PROTEIN"/>
    <property type="match status" value="1"/>
</dbReference>
<dbReference type="STRING" id="1123010.SAMN02745724_03115"/>
<dbReference type="Proteomes" id="UP000198862">
    <property type="component" value="Unassembled WGS sequence"/>
</dbReference>
<proteinExistence type="predicted"/>
<dbReference type="AlphaFoldDB" id="A0A1I1NLA8"/>